<name>A0A255EDC8_9ACTN</name>
<reference evidence="6 7" key="1">
    <citation type="submission" date="2017-07" db="EMBL/GenBank/DDBJ databases">
        <title>Draft whole genome sequences of clinical Proprionibacteriaceae strains.</title>
        <authorList>
            <person name="Bernier A.-M."/>
            <person name="Bernard K."/>
            <person name="Domingo M.-C."/>
        </authorList>
    </citation>
    <scope>NUCLEOTIDE SEQUENCE [LARGE SCALE GENOMIC DNA]</scope>
    <source>
        <strain evidence="6 7">NML 160184</strain>
    </source>
</reference>
<dbReference type="InterPro" id="IPR050884">
    <property type="entry name" value="CNP_phosphodiesterase-III"/>
</dbReference>
<keyword evidence="2 6" id="KW-0378">Hydrolase</keyword>
<comment type="similarity">
    <text evidence="4">Belongs to the cyclic nucleotide phosphodiesterase class-III family.</text>
</comment>
<dbReference type="Gene3D" id="3.60.21.10">
    <property type="match status" value="1"/>
</dbReference>
<organism evidence="6 7">
    <name type="scientific">Parenemella sanctibonifatiensis</name>
    <dbReference type="NCBI Taxonomy" id="2016505"/>
    <lineage>
        <taxon>Bacteria</taxon>
        <taxon>Bacillati</taxon>
        <taxon>Actinomycetota</taxon>
        <taxon>Actinomycetes</taxon>
        <taxon>Propionibacteriales</taxon>
        <taxon>Propionibacteriaceae</taxon>
        <taxon>Parenemella</taxon>
    </lineage>
</organism>
<dbReference type="Pfam" id="PF00149">
    <property type="entry name" value="Metallophos"/>
    <property type="match status" value="1"/>
</dbReference>
<dbReference type="SUPFAM" id="SSF56300">
    <property type="entry name" value="Metallo-dependent phosphatases"/>
    <property type="match status" value="1"/>
</dbReference>
<dbReference type="InterPro" id="IPR004843">
    <property type="entry name" value="Calcineurin-like_PHP"/>
</dbReference>
<evidence type="ECO:0000259" key="5">
    <source>
        <dbReference type="Pfam" id="PF00149"/>
    </source>
</evidence>
<evidence type="ECO:0000256" key="4">
    <source>
        <dbReference type="ARBA" id="ARBA00025742"/>
    </source>
</evidence>
<sequence>MRILHLSDTHLLANRGRHHGRDTTAALEEMLAGCERDVDVVIHTGDVSEDGSAQAYRKVHDLVQGWAGEVPVLWAVGNHDDGPTMAAELHVPLGAIAVHRVAGFRIVMIDSHRHGLVGGVVGAEQLGQLRQELSDRPGEPTVLALHHPPVDPLTRLQRGIRLHDHEALWELIGDFEDVRMVLAGHLHYHLHTDVVVGNRRVPVQVAPAITYLVDTRLPAERERWLVASGVVHTEIRPDGGWTSQVYAAAPDTRVKQDPDLEQVADVAEQLAAADQRWLAEHTEA</sequence>
<dbReference type="AlphaFoldDB" id="A0A255EDC8"/>
<dbReference type="PANTHER" id="PTHR42988:SF2">
    <property type="entry name" value="CYCLIC NUCLEOTIDE PHOSPHODIESTERASE CBUA0032-RELATED"/>
    <property type="match status" value="1"/>
</dbReference>
<dbReference type="GO" id="GO:0016787">
    <property type="term" value="F:hydrolase activity"/>
    <property type="evidence" value="ECO:0007669"/>
    <property type="project" value="UniProtKB-KW"/>
</dbReference>
<feature type="domain" description="Calcineurin-like phosphoesterase" evidence="5">
    <location>
        <begin position="1"/>
        <end position="188"/>
    </location>
</feature>
<keyword evidence="3" id="KW-0408">Iron</keyword>
<evidence type="ECO:0000313" key="7">
    <source>
        <dbReference type="Proteomes" id="UP000216533"/>
    </source>
</evidence>
<dbReference type="EMBL" id="NMVI01000016">
    <property type="protein sequence ID" value="OYN87545.1"/>
    <property type="molecule type" value="Genomic_DNA"/>
</dbReference>
<protein>
    <submittedName>
        <fullName evidence="6">Phosphohydrolase</fullName>
    </submittedName>
</protein>
<dbReference type="Proteomes" id="UP000216533">
    <property type="component" value="Unassembled WGS sequence"/>
</dbReference>
<evidence type="ECO:0000256" key="3">
    <source>
        <dbReference type="ARBA" id="ARBA00023004"/>
    </source>
</evidence>
<comment type="caution">
    <text evidence="6">The sequence shown here is derived from an EMBL/GenBank/DDBJ whole genome shotgun (WGS) entry which is preliminary data.</text>
</comment>
<dbReference type="GO" id="GO:0046872">
    <property type="term" value="F:metal ion binding"/>
    <property type="evidence" value="ECO:0007669"/>
    <property type="project" value="UniProtKB-KW"/>
</dbReference>
<gene>
    <name evidence="6" type="ORF">CGZ92_07525</name>
</gene>
<keyword evidence="1" id="KW-0479">Metal-binding</keyword>
<accession>A0A255EDC8</accession>
<dbReference type="InterPro" id="IPR029052">
    <property type="entry name" value="Metallo-depent_PP-like"/>
</dbReference>
<evidence type="ECO:0000256" key="1">
    <source>
        <dbReference type="ARBA" id="ARBA00022723"/>
    </source>
</evidence>
<proteinExistence type="inferred from homology"/>
<dbReference type="PANTHER" id="PTHR42988">
    <property type="entry name" value="PHOSPHOHYDROLASE"/>
    <property type="match status" value="1"/>
</dbReference>
<evidence type="ECO:0000313" key="6">
    <source>
        <dbReference type="EMBL" id="OYN87545.1"/>
    </source>
</evidence>
<evidence type="ECO:0000256" key="2">
    <source>
        <dbReference type="ARBA" id="ARBA00022801"/>
    </source>
</evidence>
<dbReference type="RefSeq" id="WP_094450767.1">
    <property type="nucleotide sequence ID" value="NZ_NMVI01000016.1"/>
</dbReference>